<feature type="transmembrane region" description="Helical" evidence="1">
    <location>
        <begin position="221"/>
        <end position="241"/>
    </location>
</feature>
<organism evidence="3 4">
    <name type="scientific">Ulvibacterium marinum</name>
    <dbReference type="NCBI Taxonomy" id="2419782"/>
    <lineage>
        <taxon>Bacteria</taxon>
        <taxon>Pseudomonadati</taxon>
        <taxon>Bacteroidota</taxon>
        <taxon>Flavobacteriia</taxon>
        <taxon>Flavobacteriales</taxon>
        <taxon>Flavobacteriaceae</taxon>
        <taxon>Ulvibacterium</taxon>
    </lineage>
</organism>
<accession>A0A3B0CBJ1</accession>
<evidence type="ECO:0000313" key="4">
    <source>
        <dbReference type="Proteomes" id="UP000276603"/>
    </source>
</evidence>
<dbReference type="InterPro" id="IPR000620">
    <property type="entry name" value="EamA_dom"/>
</dbReference>
<dbReference type="SUPFAM" id="SSF103481">
    <property type="entry name" value="Multidrug resistance efflux transporter EmrE"/>
    <property type="match status" value="2"/>
</dbReference>
<proteinExistence type="predicted"/>
<feature type="transmembrane region" description="Helical" evidence="1">
    <location>
        <begin position="51"/>
        <end position="68"/>
    </location>
</feature>
<keyword evidence="1" id="KW-0472">Membrane</keyword>
<feature type="transmembrane region" description="Helical" evidence="1">
    <location>
        <begin position="247"/>
        <end position="265"/>
    </location>
</feature>
<feature type="transmembrane region" description="Helical" evidence="1">
    <location>
        <begin position="106"/>
        <end position="127"/>
    </location>
</feature>
<dbReference type="InterPro" id="IPR037185">
    <property type="entry name" value="EmrE-like"/>
</dbReference>
<dbReference type="PANTHER" id="PTHR22911">
    <property type="entry name" value="ACYL-MALONYL CONDENSING ENZYME-RELATED"/>
    <property type="match status" value="1"/>
</dbReference>
<protein>
    <submittedName>
        <fullName evidence="3">DMT family transporter</fullName>
    </submittedName>
</protein>
<feature type="transmembrane region" description="Helical" evidence="1">
    <location>
        <begin position="163"/>
        <end position="183"/>
    </location>
</feature>
<dbReference type="EMBL" id="RBCJ01000002">
    <property type="protein sequence ID" value="RKN81469.1"/>
    <property type="molecule type" value="Genomic_DNA"/>
</dbReference>
<feature type="domain" description="EamA" evidence="2">
    <location>
        <begin position="2"/>
        <end position="121"/>
    </location>
</feature>
<sequence>MLLLGTSGPFGKFIDLPVPLTIGLRAALAFLLLFIYCKWRGISFQLRRRDVFPILLSGFLMCIHWLSYFKALQLSNVAIGMLSLFTYPVITAFLEPFFLKTKFQAVHLLLAVLVLFGIYFLAPNFSFDNGHTIAIGFGVFSAFCYAVRNLILKAKVDRYNGSVLMTYQLVIITVLLFPVYFMYDLVEVKYQWQGLVGLIVITTALGHTMFINTFKHFSITTVSILSCIQPVYGIIIGALFLSEIPTWTTVLGGTMILISVIIESIRSYR</sequence>
<dbReference type="PANTHER" id="PTHR22911:SF79">
    <property type="entry name" value="MOBA-LIKE NTP TRANSFERASE DOMAIN-CONTAINING PROTEIN"/>
    <property type="match status" value="1"/>
</dbReference>
<name>A0A3B0CBJ1_9FLAO</name>
<feature type="transmembrane region" description="Helical" evidence="1">
    <location>
        <begin position="133"/>
        <end position="151"/>
    </location>
</feature>
<dbReference type="Pfam" id="PF00892">
    <property type="entry name" value="EamA"/>
    <property type="match status" value="2"/>
</dbReference>
<dbReference type="GO" id="GO:0016020">
    <property type="term" value="C:membrane"/>
    <property type="evidence" value="ECO:0007669"/>
    <property type="project" value="InterPro"/>
</dbReference>
<evidence type="ECO:0000259" key="2">
    <source>
        <dbReference type="Pfam" id="PF00892"/>
    </source>
</evidence>
<keyword evidence="1" id="KW-1133">Transmembrane helix</keyword>
<feature type="transmembrane region" description="Helical" evidence="1">
    <location>
        <begin position="20"/>
        <end position="39"/>
    </location>
</feature>
<feature type="domain" description="EamA" evidence="2">
    <location>
        <begin position="133"/>
        <end position="262"/>
    </location>
</feature>
<keyword evidence="1" id="KW-0812">Transmembrane</keyword>
<evidence type="ECO:0000313" key="3">
    <source>
        <dbReference type="EMBL" id="RKN81469.1"/>
    </source>
</evidence>
<dbReference type="Proteomes" id="UP000276603">
    <property type="component" value="Unassembled WGS sequence"/>
</dbReference>
<gene>
    <name evidence="3" type="ORF">D7Z94_11150</name>
</gene>
<dbReference type="OrthoDB" id="9150437at2"/>
<evidence type="ECO:0000256" key="1">
    <source>
        <dbReference type="SAM" id="Phobius"/>
    </source>
</evidence>
<feature type="transmembrane region" description="Helical" evidence="1">
    <location>
        <begin position="74"/>
        <end position="94"/>
    </location>
</feature>
<keyword evidence="4" id="KW-1185">Reference proteome</keyword>
<comment type="caution">
    <text evidence="3">The sequence shown here is derived from an EMBL/GenBank/DDBJ whole genome shotgun (WGS) entry which is preliminary data.</text>
</comment>
<dbReference type="RefSeq" id="WP_120711626.1">
    <property type="nucleotide sequence ID" value="NZ_RBCJ01000002.1"/>
</dbReference>
<feature type="transmembrane region" description="Helical" evidence="1">
    <location>
        <begin position="195"/>
        <end position="214"/>
    </location>
</feature>
<dbReference type="AlphaFoldDB" id="A0A3B0CBJ1"/>
<reference evidence="3 4" key="1">
    <citation type="submission" date="2018-10" db="EMBL/GenBank/DDBJ databases">
        <title>Ulvibacterium marinum gen. nov., sp. nov., a novel marine bacterium of the family Flavobacteriaceae, isolated from a culture of the green alga Ulva prolifera.</title>
        <authorList>
            <person name="Zhang Z."/>
        </authorList>
    </citation>
    <scope>NUCLEOTIDE SEQUENCE [LARGE SCALE GENOMIC DNA]</scope>
    <source>
        <strain evidence="3 4">CCMM003</strain>
    </source>
</reference>